<evidence type="ECO:0000313" key="1">
    <source>
        <dbReference type="EMBL" id="KAJ9065979.1"/>
    </source>
</evidence>
<protein>
    <submittedName>
        <fullName evidence="1">Uncharacterized protein</fullName>
    </submittedName>
</protein>
<comment type="caution">
    <text evidence="1">The sequence shown here is derived from an EMBL/GenBank/DDBJ whole genome shotgun (WGS) entry which is preliminary data.</text>
</comment>
<organism evidence="1 2">
    <name type="scientific">Entomophthora muscae</name>
    <dbReference type="NCBI Taxonomy" id="34485"/>
    <lineage>
        <taxon>Eukaryota</taxon>
        <taxon>Fungi</taxon>
        <taxon>Fungi incertae sedis</taxon>
        <taxon>Zoopagomycota</taxon>
        <taxon>Entomophthoromycotina</taxon>
        <taxon>Entomophthoromycetes</taxon>
        <taxon>Entomophthorales</taxon>
        <taxon>Entomophthoraceae</taxon>
        <taxon>Entomophthora</taxon>
    </lineage>
</organism>
<reference evidence="1" key="1">
    <citation type="submission" date="2022-04" db="EMBL/GenBank/DDBJ databases">
        <title>Genome of the entomopathogenic fungus Entomophthora muscae.</title>
        <authorList>
            <person name="Elya C."/>
            <person name="Lovett B.R."/>
            <person name="Lee E."/>
            <person name="Macias A.M."/>
            <person name="Hajek A.E."/>
            <person name="De Bivort B.L."/>
            <person name="Kasson M.T."/>
            <person name="De Fine Licht H.H."/>
            <person name="Stajich J.E."/>
        </authorList>
    </citation>
    <scope>NUCLEOTIDE SEQUENCE</scope>
    <source>
        <strain evidence="1">Berkeley</strain>
    </source>
</reference>
<name>A0ACC2SUB3_9FUNG</name>
<evidence type="ECO:0000313" key="2">
    <source>
        <dbReference type="Proteomes" id="UP001165960"/>
    </source>
</evidence>
<dbReference type="EMBL" id="QTSX02004314">
    <property type="protein sequence ID" value="KAJ9065979.1"/>
    <property type="molecule type" value="Genomic_DNA"/>
</dbReference>
<dbReference type="Proteomes" id="UP001165960">
    <property type="component" value="Unassembled WGS sequence"/>
</dbReference>
<keyword evidence="2" id="KW-1185">Reference proteome</keyword>
<proteinExistence type="predicted"/>
<gene>
    <name evidence="1" type="ORF">DSO57_1014223</name>
</gene>
<accession>A0ACC2SUB3</accession>
<sequence length="388" mass="43364">MHEESLDEISASCPGQRDIPSSLYNQQLRVGSALQANQPASSSEFTMNPTLVESQVARTLPLNSPDSDSFPRVPDFWDILFSLRHSITRNAIVVSVFMDLMNILQLAIVIIILFISRYDQCDIPLRGFLYFYSSRLSFSLFFALFSYINLKINLVGPIFLRSLDFLRLGIDILTIAIVVCGNYLVFVRNDCQFTSPTMFYTSFGLIVINYLTIAFPIFLLITLLMSGRLRSQSSSLEGGAPPEALEKTKLVRVRHLASLKIKETMPDVEGQPKDLEISSIASGGTNSPTASVFTTVSANGTSVLVVTSKSQNFDCSICLCPLEENDLVRQLVCSHYFHCTCIDRWFENHRTCPLCKFDVALNVSQSENANRPSYLSPDAFLSLNPRIN</sequence>